<evidence type="ECO:0000313" key="4">
    <source>
        <dbReference type="Proteomes" id="UP001151760"/>
    </source>
</evidence>
<evidence type="ECO:0000256" key="2">
    <source>
        <dbReference type="SAM" id="MobiDB-lite"/>
    </source>
</evidence>
<organism evidence="3 4">
    <name type="scientific">Tanacetum coccineum</name>
    <dbReference type="NCBI Taxonomy" id="301880"/>
    <lineage>
        <taxon>Eukaryota</taxon>
        <taxon>Viridiplantae</taxon>
        <taxon>Streptophyta</taxon>
        <taxon>Embryophyta</taxon>
        <taxon>Tracheophyta</taxon>
        <taxon>Spermatophyta</taxon>
        <taxon>Magnoliopsida</taxon>
        <taxon>eudicotyledons</taxon>
        <taxon>Gunneridae</taxon>
        <taxon>Pentapetalae</taxon>
        <taxon>asterids</taxon>
        <taxon>campanulids</taxon>
        <taxon>Asterales</taxon>
        <taxon>Asteraceae</taxon>
        <taxon>Asteroideae</taxon>
        <taxon>Anthemideae</taxon>
        <taxon>Anthemidinae</taxon>
        <taxon>Tanacetum</taxon>
    </lineage>
</organism>
<gene>
    <name evidence="3" type="ORF">Tco_0748228</name>
</gene>
<dbReference type="Proteomes" id="UP001151760">
    <property type="component" value="Unassembled WGS sequence"/>
</dbReference>
<name>A0ABQ4YY09_9ASTR</name>
<accession>A0ABQ4YY09</accession>
<evidence type="ECO:0000256" key="1">
    <source>
        <dbReference type="SAM" id="Coils"/>
    </source>
</evidence>
<reference evidence="3" key="1">
    <citation type="journal article" date="2022" name="Int. J. Mol. Sci.">
        <title>Draft Genome of Tanacetum Coccineum: Genomic Comparison of Closely Related Tanacetum-Family Plants.</title>
        <authorList>
            <person name="Yamashiro T."/>
            <person name="Shiraishi A."/>
            <person name="Nakayama K."/>
            <person name="Satake H."/>
        </authorList>
    </citation>
    <scope>NUCLEOTIDE SEQUENCE</scope>
</reference>
<protein>
    <submittedName>
        <fullName evidence="3">Uncharacterized protein</fullName>
    </submittedName>
</protein>
<comment type="caution">
    <text evidence="3">The sequence shown here is derived from an EMBL/GenBank/DDBJ whole genome shotgun (WGS) entry which is preliminary data.</text>
</comment>
<evidence type="ECO:0000313" key="3">
    <source>
        <dbReference type="EMBL" id="GJS81687.1"/>
    </source>
</evidence>
<feature type="coiled-coil region" evidence="1">
    <location>
        <begin position="284"/>
        <end position="311"/>
    </location>
</feature>
<reference evidence="3" key="2">
    <citation type="submission" date="2022-01" db="EMBL/GenBank/DDBJ databases">
        <authorList>
            <person name="Yamashiro T."/>
            <person name="Shiraishi A."/>
            <person name="Satake H."/>
            <person name="Nakayama K."/>
        </authorList>
    </citation>
    <scope>NUCLEOTIDE SEQUENCE</scope>
</reference>
<keyword evidence="1" id="KW-0175">Coiled coil</keyword>
<feature type="region of interest" description="Disordered" evidence="2">
    <location>
        <begin position="183"/>
        <end position="204"/>
    </location>
</feature>
<sequence length="421" mass="47658">MTTLAEHIIVAGAENHPPMLEKSINGQIRPKKYSELTKAQQLQDDFDVQATNIILHGLPPYVYALVNHQEVAKDIWDRGETLKFVTDVKLAKSLYTTNYDWLYAYLSQHKRHANEVRIMRERYLDPLALVANSPTLYNLSQSPQHSSSLILTVPMLQQGEDLIECINKAMAFMSAVALRFPPSNNQLRRSSNPRNQSTFQDGRVTVQQVQGRQNQSYVGTENRGIATTSKGNVAASQPRESQDAVIQDTNPSEPNDLLMLSLVEQMTDNVAHLDKNNQTNKMVNESLTVELERYKERIAIFEQRLNVDLNKMEKLIDSQIDDLIQDRNAKFAAFQREIDTLKETLSNNVKENESLSKTLNVFKTESKEKESKYIDKEIPLTNGSRGDCQGGMAFCEVGLSGERDGFVLGCRSRGESDRDDE</sequence>
<keyword evidence="4" id="KW-1185">Reference proteome</keyword>
<feature type="compositionally biased region" description="Polar residues" evidence="2">
    <location>
        <begin position="183"/>
        <end position="199"/>
    </location>
</feature>
<proteinExistence type="predicted"/>
<dbReference type="EMBL" id="BQNB010010766">
    <property type="protein sequence ID" value="GJS81687.1"/>
    <property type="molecule type" value="Genomic_DNA"/>
</dbReference>